<keyword evidence="7" id="KW-1185">Reference proteome</keyword>
<dbReference type="InterPro" id="IPR027039">
    <property type="entry name" value="Crtac1"/>
</dbReference>
<dbReference type="Pfam" id="PF13517">
    <property type="entry name" value="FG-GAP_3"/>
    <property type="match status" value="4"/>
</dbReference>
<evidence type="ECO:0000313" key="6">
    <source>
        <dbReference type="EMBL" id="SEJ80460.1"/>
    </source>
</evidence>
<gene>
    <name evidence="6" type="ORF">SAMN05192553_11510</name>
</gene>
<dbReference type="SMART" id="SM00191">
    <property type="entry name" value="Int_alpha"/>
    <property type="match status" value="4"/>
</dbReference>
<dbReference type="InterPro" id="IPR011519">
    <property type="entry name" value="UnbV_ASPIC"/>
</dbReference>
<organism evidence="6 7">
    <name type="scientific">Cyclobacterium xiamenense</name>
    <dbReference type="NCBI Taxonomy" id="1297121"/>
    <lineage>
        <taxon>Bacteria</taxon>
        <taxon>Pseudomonadati</taxon>
        <taxon>Bacteroidota</taxon>
        <taxon>Cytophagia</taxon>
        <taxon>Cytophagales</taxon>
        <taxon>Cyclobacteriaceae</taxon>
        <taxon>Cyclobacterium</taxon>
    </lineage>
</organism>
<dbReference type="InterPro" id="IPR013517">
    <property type="entry name" value="FG-GAP"/>
</dbReference>
<evidence type="ECO:0000256" key="4">
    <source>
        <dbReference type="SAM" id="SignalP"/>
    </source>
</evidence>
<dbReference type="PANTHER" id="PTHR16026:SF0">
    <property type="entry name" value="CARTILAGE ACIDIC PROTEIN 1"/>
    <property type="match status" value="1"/>
</dbReference>
<dbReference type="InterPro" id="IPR013519">
    <property type="entry name" value="Int_alpha_beta-p"/>
</dbReference>
<keyword evidence="1 4" id="KW-0732">Signal</keyword>
<evidence type="ECO:0000313" key="7">
    <source>
        <dbReference type="Proteomes" id="UP000199403"/>
    </source>
</evidence>
<keyword evidence="2" id="KW-0677">Repeat</keyword>
<evidence type="ECO:0000256" key="1">
    <source>
        <dbReference type="ARBA" id="ARBA00022729"/>
    </source>
</evidence>
<keyword evidence="3" id="KW-0325">Glycoprotein</keyword>
<dbReference type="Gene3D" id="2.130.10.130">
    <property type="entry name" value="Integrin alpha, N-terminal"/>
    <property type="match status" value="3"/>
</dbReference>
<dbReference type="Pfam" id="PF07593">
    <property type="entry name" value="UnbV_ASPIC"/>
    <property type="match status" value="1"/>
</dbReference>
<dbReference type="STRING" id="1416801.SAMN05192553_11510"/>
<feature type="chain" id="PRO_5011628333" evidence="4">
    <location>
        <begin position="22"/>
        <end position="1181"/>
    </location>
</feature>
<sequence length="1181" mass="131219">MWFLKKSLPCFLLAAVSFCFSCRRPIEDKLFRQVFSSESGISFSNDIVESDSFNILTEEFIYNGAGVGTADFNNDGLPDLFFASNAVANRLYINQGNLRFEDISESAGIQASEKWCTGVTVTDINGDGWMDLYVSAAMKKDSVDRANLLFINQGLDADGMPFFTEEAEKYGLNEMGYSMSAAFFDYDLDGDLDLYVLNNLLVTDLPGVFRDKLTDGSAGNNDRLYQNNGDGTFSDVSRQAGIQIEGYGLGLAISDINGDGYPDIYVSNDYLSNDLLYLNNRDGTFTNEIRNYIRHQSHFSMGLDVGDINNDGLQEIITLDMLAESNFRMKTTISQNSYQKYVNNDRWGFEYQYVRNMLHLNNGNGLPFSEIGFLAGVYQTDWSWSPLWADVDNDGYRDLLITNGYPRDITDKDFTNFRADLGSVATTKMLLDSIPVVKIPNYGFRNRGNLTFENSSKAWGIDVPSFSNGAVYVDLDLDGDLDYVVNNINQEAFVFENQLYDKTDERRGNYLRVKLIGNPDNRQGLGAKVRITLADGQILLREQFTARGYMSSVEEVLHFGLGSVTNIDSLEVIWPNGHRQVQRNLPVNQVLPLDIANAQKPTLSEEAGSDTAMPLLEEVGEMMGLAIDHRERDVVDYHVQRTLPHKLSQFGPGLAVGDITGDGLDDLLVGGAAGYPRQLLFQAKDGSFRVQDFPLASESQMEDMGLLLFDWDMDGDLDLYAASGSSEFGLENEVYRDRLYENDGKGNFRLLENALPDLREVGTVVRAADVNGDGFLELFVGARSGQGKYPLPGRSVILKKQGQKMIDVTDSLAPGLATIGMVTDALWTDTDQDGLVDLLLVGEFMPVTIFKNTGGKLVKQEHTGLEDALGWWNGIVAADFDADGDMDYIVGNLGRNNFYQVTEERPLSLLAADFDKNQSIDPILFAYFKNQNGDFEQFPVHFWQDLYGQSPLFRKRFSTYKSYGRAGMQEVLTAEELDSALHLKANHMESSYLENLGNGQFSVQPLPLLAQVGPVYGMVATDLDADGSTDVLLVGNNYGNEVFSGRQDAFVGLWLKGDGEGGFDPVLPSESGFLVPGDGKSLVRLKTSDERLITLAGQNRSRLLAFSETGASASPAYFLPQTLDVDVVFRLTGDRSIRRELYHGSGFLSQSTRWLEIPRDAEKIEVIDYSGKVRTIPVSRE</sequence>
<protein>
    <submittedName>
        <fullName evidence="6">FG-GAP repeat-containing protein</fullName>
    </submittedName>
</protein>
<feature type="signal peptide" evidence="4">
    <location>
        <begin position="1"/>
        <end position="21"/>
    </location>
</feature>
<dbReference type="AlphaFoldDB" id="A0A1H7C1F3"/>
<feature type="domain" description="ASPIC/UnbV" evidence="5">
    <location>
        <begin position="524"/>
        <end position="591"/>
    </location>
</feature>
<reference evidence="7" key="1">
    <citation type="submission" date="2016-10" db="EMBL/GenBank/DDBJ databases">
        <authorList>
            <person name="Varghese N."/>
            <person name="Submissions S."/>
        </authorList>
    </citation>
    <scope>NUCLEOTIDE SEQUENCE [LARGE SCALE GENOMIC DNA]</scope>
    <source>
        <strain evidence="7">IBRC-M 10761</strain>
    </source>
</reference>
<dbReference type="SUPFAM" id="SSF69318">
    <property type="entry name" value="Integrin alpha N-terminal domain"/>
    <property type="match status" value="3"/>
</dbReference>
<dbReference type="InterPro" id="IPR028994">
    <property type="entry name" value="Integrin_alpha_N"/>
</dbReference>
<accession>A0A1H7C1F3</accession>
<evidence type="ECO:0000259" key="5">
    <source>
        <dbReference type="Pfam" id="PF07593"/>
    </source>
</evidence>
<name>A0A1H7C1F3_9BACT</name>
<dbReference type="Proteomes" id="UP000199403">
    <property type="component" value="Unassembled WGS sequence"/>
</dbReference>
<dbReference type="OrthoDB" id="9816120at2"/>
<dbReference type="PANTHER" id="PTHR16026">
    <property type="entry name" value="CARTILAGE ACIDIC PROTEIN 1"/>
    <property type="match status" value="1"/>
</dbReference>
<evidence type="ECO:0000256" key="2">
    <source>
        <dbReference type="ARBA" id="ARBA00022737"/>
    </source>
</evidence>
<proteinExistence type="predicted"/>
<evidence type="ECO:0000256" key="3">
    <source>
        <dbReference type="ARBA" id="ARBA00023180"/>
    </source>
</evidence>
<dbReference type="EMBL" id="FNZH01000015">
    <property type="protein sequence ID" value="SEJ80460.1"/>
    <property type="molecule type" value="Genomic_DNA"/>
</dbReference>